<keyword evidence="2" id="KW-1185">Reference proteome</keyword>
<dbReference type="Proteomes" id="UP001059819">
    <property type="component" value="Chromosome"/>
</dbReference>
<name>A0ABY5U0S8_9MOLU</name>
<evidence type="ECO:0000313" key="1">
    <source>
        <dbReference type="EMBL" id="UWD34899.1"/>
    </source>
</evidence>
<evidence type="ECO:0000313" key="2">
    <source>
        <dbReference type="Proteomes" id="UP001059819"/>
    </source>
</evidence>
<dbReference type="RefSeq" id="WP_259430082.1">
    <property type="nucleotide sequence ID" value="NZ_CP103424.1"/>
</dbReference>
<accession>A0ABY5U0S8</accession>
<gene>
    <name evidence="1" type="ORF">NX779_03775</name>
</gene>
<dbReference type="EMBL" id="CP103424">
    <property type="protein sequence ID" value="UWD34899.1"/>
    <property type="molecule type" value="Genomic_DNA"/>
</dbReference>
<sequence>MRYSAKERSFYFKQKNIKTIEGANAIKDELIEYLNSICKIREKESVFRKLENEAVEAFFDIPIKRKIMNGVVEYQKNYYVAIDADGKRYKFNKNESIEFVIGADESLYFRTETMRFKAEILEKGSHEWGMVDIAKENN</sequence>
<reference evidence="1" key="1">
    <citation type="submission" date="2022-08" db="EMBL/GenBank/DDBJ databases">
        <title>Complete genome sequence of Mycoplasma cottewii type strain VIS.</title>
        <authorList>
            <person name="Spergser J."/>
        </authorList>
    </citation>
    <scope>NUCLEOTIDE SEQUENCE</scope>
    <source>
        <strain evidence="1">VIS</strain>
    </source>
</reference>
<proteinExistence type="predicted"/>
<organism evidence="1 2">
    <name type="scientific">Mycoplasma cottewii</name>
    <dbReference type="NCBI Taxonomy" id="51364"/>
    <lineage>
        <taxon>Bacteria</taxon>
        <taxon>Bacillati</taxon>
        <taxon>Mycoplasmatota</taxon>
        <taxon>Mollicutes</taxon>
        <taxon>Mycoplasmataceae</taxon>
        <taxon>Mycoplasma</taxon>
    </lineage>
</organism>
<protein>
    <submittedName>
        <fullName evidence="1">Uncharacterized protein</fullName>
    </submittedName>
</protein>